<comment type="caution">
    <text evidence="2">The sequence shown here is derived from an EMBL/GenBank/DDBJ whole genome shotgun (WGS) entry which is preliminary data.</text>
</comment>
<dbReference type="Proteomes" id="UP001246152">
    <property type="component" value="Unassembled WGS sequence"/>
</dbReference>
<accession>A0AAJ2LTK7</accession>
<reference evidence="2" key="1">
    <citation type="submission" date="2023-04" db="EMBL/GenBank/DDBJ databases">
        <title>Description of first Herbaspirillum huttiense subsp. nephrolepsisexaltata and Herbaspirillum huttiense subsp. lycopersicon.</title>
        <authorList>
            <person name="Poudel M."/>
            <person name="Sharma A."/>
            <person name="Goss E."/>
            <person name="Tapia J.H."/>
            <person name="Harmon C.M."/>
            <person name="Jones J.B."/>
        </authorList>
    </citation>
    <scope>NUCLEOTIDE SEQUENCE</scope>
    <source>
        <strain evidence="2">G21-1742</strain>
    </source>
</reference>
<evidence type="ECO:0000313" key="2">
    <source>
        <dbReference type="EMBL" id="MDR9836390.1"/>
    </source>
</evidence>
<proteinExistence type="predicted"/>
<dbReference type="AlphaFoldDB" id="A0AAJ2LTK7"/>
<organism evidence="2 3">
    <name type="scientific">Herbaspirillum huttiense</name>
    <dbReference type="NCBI Taxonomy" id="863372"/>
    <lineage>
        <taxon>Bacteria</taxon>
        <taxon>Pseudomonadati</taxon>
        <taxon>Pseudomonadota</taxon>
        <taxon>Betaproteobacteria</taxon>
        <taxon>Burkholderiales</taxon>
        <taxon>Oxalobacteraceae</taxon>
        <taxon>Herbaspirillum</taxon>
    </lineage>
</organism>
<dbReference type="EMBL" id="JAVLSM010000006">
    <property type="protein sequence ID" value="MDR9836390.1"/>
    <property type="molecule type" value="Genomic_DNA"/>
</dbReference>
<evidence type="ECO:0000313" key="3">
    <source>
        <dbReference type="Proteomes" id="UP001246152"/>
    </source>
</evidence>
<sequence>METSPALMSRKAFPNHPLGTDEKSVRQSGDEMRKIRVPQHFRLHGRGLAQLCLL</sequence>
<feature type="region of interest" description="Disordered" evidence="1">
    <location>
        <begin position="1"/>
        <end position="32"/>
    </location>
</feature>
<evidence type="ECO:0000256" key="1">
    <source>
        <dbReference type="SAM" id="MobiDB-lite"/>
    </source>
</evidence>
<name>A0AAJ2LTK7_9BURK</name>
<gene>
    <name evidence="2" type="ORF">RI046_11850</name>
</gene>
<protein>
    <submittedName>
        <fullName evidence="2">Uncharacterized protein</fullName>
    </submittedName>
</protein>
<feature type="compositionally biased region" description="Basic and acidic residues" evidence="1">
    <location>
        <begin position="19"/>
        <end position="32"/>
    </location>
</feature>